<dbReference type="Proteomes" id="UP000561011">
    <property type="component" value="Unassembled WGS sequence"/>
</dbReference>
<feature type="chain" id="PRO_5032835961" evidence="2">
    <location>
        <begin position="25"/>
        <end position="147"/>
    </location>
</feature>
<comment type="caution">
    <text evidence="3">The sequence shown here is derived from an EMBL/GenBank/DDBJ whole genome shotgun (WGS) entry which is preliminary data.</text>
</comment>
<feature type="signal peptide" evidence="2">
    <location>
        <begin position="1"/>
        <end position="24"/>
    </location>
</feature>
<name>A0A853EXE8_9MICO</name>
<dbReference type="RefSeq" id="WP_056135222.1">
    <property type="nucleotide sequence ID" value="NZ_JACBYE010000057.1"/>
</dbReference>
<evidence type="ECO:0000256" key="1">
    <source>
        <dbReference type="SAM" id="MobiDB-lite"/>
    </source>
</evidence>
<evidence type="ECO:0000313" key="3">
    <source>
        <dbReference type="EMBL" id="NYS95131.1"/>
    </source>
</evidence>
<proteinExistence type="predicted"/>
<dbReference type="AlphaFoldDB" id="A0A853EXE8"/>
<organism evidence="3 4">
    <name type="scientific">Sanguibacter inulinus</name>
    <dbReference type="NCBI Taxonomy" id="60922"/>
    <lineage>
        <taxon>Bacteria</taxon>
        <taxon>Bacillati</taxon>
        <taxon>Actinomycetota</taxon>
        <taxon>Actinomycetes</taxon>
        <taxon>Micrococcales</taxon>
        <taxon>Sanguibacteraceae</taxon>
        <taxon>Sanguibacter</taxon>
    </lineage>
</organism>
<dbReference type="PROSITE" id="PS51257">
    <property type="entry name" value="PROKAR_LIPOPROTEIN"/>
    <property type="match status" value="1"/>
</dbReference>
<dbReference type="EMBL" id="JACBYE010000057">
    <property type="protein sequence ID" value="NYS95131.1"/>
    <property type="molecule type" value="Genomic_DNA"/>
</dbReference>
<feature type="region of interest" description="Disordered" evidence="1">
    <location>
        <begin position="29"/>
        <end position="54"/>
    </location>
</feature>
<protein>
    <submittedName>
        <fullName evidence="3">Uncharacterized protein</fullName>
    </submittedName>
</protein>
<evidence type="ECO:0000313" key="4">
    <source>
        <dbReference type="Proteomes" id="UP000561011"/>
    </source>
</evidence>
<sequence length="147" mass="14732">MKRNTMLTRSLGLAIAVTATFGLAACGSDDSSSSDSSASATTAAADGGSDTAAADVDVAEDLEAARTAVADALAEDDSWGQIMLASDVKAPTVKYGMLVVPYTPSDAASRVQGTVTITDGAYTIDADSAATGETWVIDQDGTITAAE</sequence>
<keyword evidence="2" id="KW-0732">Signal</keyword>
<reference evidence="3 4" key="1">
    <citation type="submission" date="2020-07" db="EMBL/GenBank/DDBJ databases">
        <title>MOT database genomes.</title>
        <authorList>
            <person name="Joseph S."/>
            <person name="Aduse-Opoku J."/>
            <person name="Hashim A."/>
            <person name="Wade W."/>
            <person name="Curtis M."/>
        </authorList>
    </citation>
    <scope>NUCLEOTIDE SEQUENCE [LARGE SCALE GENOMIC DNA]</scope>
    <source>
        <strain evidence="3 4">DSM 100099</strain>
    </source>
</reference>
<gene>
    <name evidence="3" type="ORF">HZZ10_16565</name>
</gene>
<evidence type="ECO:0000256" key="2">
    <source>
        <dbReference type="SAM" id="SignalP"/>
    </source>
</evidence>
<accession>A0A853EXE8</accession>
<keyword evidence="4" id="KW-1185">Reference proteome</keyword>